<evidence type="ECO:0000313" key="2">
    <source>
        <dbReference type="EMBL" id="GAA0206706.1"/>
    </source>
</evidence>
<keyword evidence="1" id="KW-0812">Transmembrane</keyword>
<gene>
    <name evidence="2" type="ORF">GCM10010492_00140</name>
</gene>
<name>A0ABP3CII2_9PSEU</name>
<keyword evidence="1" id="KW-0472">Membrane</keyword>
<comment type="caution">
    <text evidence="2">The sequence shown here is derived from an EMBL/GenBank/DDBJ whole genome shotgun (WGS) entry which is preliminary data.</text>
</comment>
<organism evidence="2 3">
    <name type="scientific">Saccharothrix mutabilis subsp. mutabilis</name>
    <dbReference type="NCBI Taxonomy" id="66855"/>
    <lineage>
        <taxon>Bacteria</taxon>
        <taxon>Bacillati</taxon>
        <taxon>Actinomycetota</taxon>
        <taxon>Actinomycetes</taxon>
        <taxon>Pseudonocardiales</taxon>
        <taxon>Pseudonocardiaceae</taxon>
        <taxon>Saccharothrix</taxon>
    </lineage>
</organism>
<feature type="transmembrane region" description="Helical" evidence="1">
    <location>
        <begin position="638"/>
        <end position="657"/>
    </location>
</feature>
<evidence type="ECO:0000313" key="3">
    <source>
        <dbReference type="Proteomes" id="UP001500416"/>
    </source>
</evidence>
<evidence type="ECO:0008006" key="4">
    <source>
        <dbReference type="Google" id="ProtNLM"/>
    </source>
</evidence>
<keyword evidence="3" id="KW-1185">Reference proteome</keyword>
<evidence type="ECO:0000256" key="1">
    <source>
        <dbReference type="SAM" id="Phobius"/>
    </source>
</evidence>
<dbReference type="Proteomes" id="UP001500416">
    <property type="component" value="Unassembled WGS sequence"/>
</dbReference>
<dbReference type="RefSeq" id="WP_343931436.1">
    <property type="nucleotide sequence ID" value="NZ_BAAABU010000001.1"/>
</dbReference>
<proteinExistence type="predicted"/>
<protein>
    <recommendedName>
        <fullName evidence="4">Membrane-associated oxidoreductase</fullName>
    </recommendedName>
</protein>
<feature type="transmembrane region" description="Helical" evidence="1">
    <location>
        <begin position="700"/>
        <end position="723"/>
    </location>
</feature>
<dbReference type="Gene3D" id="2.160.20.80">
    <property type="entry name" value="E3 ubiquitin-protein ligase SopA"/>
    <property type="match status" value="1"/>
</dbReference>
<sequence>MITRLTAAERALRDAIKPGAKVDHSAGGATIRAFVLQEVLLDDRAPCRSLVVRDAKVVDALDLEAGTIGYPVEFVGCAFAGEPNVEQAKLFGLYLTGCRLPGLSGAQVDVAHNLELVGCDCSGLVDLIGARVHGQLLLTGSRLANPAGHALAADGMKVYQDVKFSGGFRAESPVRMIGARIGGQFDCDGAHFLKAGEVALDLKGAVIDERVYWRDGFLVEGEVRVADARLRGGLDCTGAVFRHPAAVALRASGVVVDSDVRFRGASVEGPADFTGCDVTGMLDLTGGRFSSPGETALDLARARVRQNMICRSGFEVRGRVLLAGADIGGSLWCEGGHVENSTDTALDATGLVVHRDLHLGHRRSASGAGDDGFHAEGAVVLSGACVEGDLDCAGGRFTNPAGESITAIGLTVERDLLMSDGFVADGVVDLAGAEVHGCLVWSGGRFTNRSRAIRADRAEVGHSAKLDGLHADGPVLMRGMRIAGNLDIADARISDDETALVLEGTTVRGRLRVGFTTKPAGGVDLRYASAGQLDDRDCKWPDRLRLTEFVYKALPVNGLSRAVRVQCLRGGAEEYVPQVYLQLAKVYEAAGKHDDAKHVLIAGQDAGRRAGRGVRGAIDRALGFVLKWTVGYGYRPLWVLYWVAALTVVGAVAAAVAHPDGFRRAKADLDVGFEPVLYTLDLLLPVVNLRQRELWVPVGWVLWGSSVFTALGWVLAICLVTGLGKAFKREL</sequence>
<reference evidence="3" key="1">
    <citation type="journal article" date="2019" name="Int. J. Syst. Evol. Microbiol.">
        <title>The Global Catalogue of Microorganisms (GCM) 10K type strain sequencing project: providing services to taxonomists for standard genome sequencing and annotation.</title>
        <authorList>
            <consortium name="The Broad Institute Genomics Platform"/>
            <consortium name="The Broad Institute Genome Sequencing Center for Infectious Disease"/>
            <person name="Wu L."/>
            <person name="Ma J."/>
        </authorList>
    </citation>
    <scope>NUCLEOTIDE SEQUENCE [LARGE SCALE GENOMIC DNA]</scope>
    <source>
        <strain evidence="3">JCM 3380</strain>
    </source>
</reference>
<dbReference type="EMBL" id="BAAABU010000001">
    <property type="protein sequence ID" value="GAA0206706.1"/>
    <property type="molecule type" value="Genomic_DNA"/>
</dbReference>
<keyword evidence="1" id="KW-1133">Transmembrane helix</keyword>
<accession>A0ABP3CII2</accession>